<dbReference type="EMBL" id="RRYP01019730">
    <property type="protein sequence ID" value="TNV73145.1"/>
    <property type="molecule type" value="Genomic_DNA"/>
</dbReference>
<evidence type="ECO:0000313" key="1">
    <source>
        <dbReference type="EMBL" id="TNV73145.1"/>
    </source>
</evidence>
<proteinExistence type="predicted"/>
<evidence type="ECO:0000313" key="2">
    <source>
        <dbReference type="Proteomes" id="UP000785679"/>
    </source>
</evidence>
<sequence>MKYEYALESFKEEARRKGLYEKVKVIDKVKDTVDYKSKDPIKDAEIEIDDEQKRFVRSKTVTSILSARGRSKSPEVVMRQGVTRNYATFYATEQPSRESLNTDMRTIMEEVNPRRETTPIDINIGGQDHKKLIVIKPLNLTRLASTIASRCDQYIAQTQKSRSIYQDLVASNARIRPACHRTTQSHSPALPYLNRMISEETVSKIFHRTRAPQSHTADNEQTELIYEPYKEQKVAIKKFKPGAGAVDLTRMNNKSFLEKQINQTDYDPEHKAATYIEDKKLFYLNTVPLRERSERVRQIIMRKNQRKREKEYDQKFGI</sequence>
<reference evidence="1" key="1">
    <citation type="submission" date="2019-06" db="EMBL/GenBank/DDBJ databases">
        <authorList>
            <person name="Zheng W."/>
        </authorList>
    </citation>
    <scope>NUCLEOTIDE SEQUENCE</scope>
    <source>
        <strain evidence="1">QDHG01</strain>
    </source>
</reference>
<accession>A0A8J8SWE4</accession>
<comment type="caution">
    <text evidence="1">The sequence shown here is derived from an EMBL/GenBank/DDBJ whole genome shotgun (WGS) entry which is preliminary data.</text>
</comment>
<dbReference type="Proteomes" id="UP000785679">
    <property type="component" value="Unassembled WGS sequence"/>
</dbReference>
<name>A0A8J8SWE4_HALGN</name>
<gene>
    <name evidence="1" type="ORF">FGO68_gene3770</name>
</gene>
<protein>
    <submittedName>
        <fullName evidence="1">Uncharacterized protein</fullName>
    </submittedName>
</protein>
<dbReference type="AlphaFoldDB" id="A0A8J8SWE4"/>
<keyword evidence="2" id="KW-1185">Reference proteome</keyword>
<organism evidence="1 2">
    <name type="scientific">Halteria grandinella</name>
    <dbReference type="NCBI Taxonomy" id="5974"/>
    <lineage>
        <taxon>Eukaryota</taxon>
        <taxon>Sar</taxon>
        <taxon>Alveolata</taxon>
        <taxon>Ciliophora</taxon>
        <taxon>Intramacronucleata</taxon>
        <taxon>Spirotrichea</taxon>
        <taxon>Stichotrichia</taxon>
        <taxon>Sporadotrichida</taxon>
        <taxon>Halteriidae</taxon>
        <taxon>Halteria</taxon>
    </lineage>
</organism>